<dbReference type="RefSeq" id="WP_075725745.1">
    <property type="nucleotide sequence ID" value="NZ_LTDM01000012.1"/>
</dbReference>
<dbReference type="InterPro" id="IPR012504">
    <property type="entry name" value="Spore_YabP"/>
</dbReference>
<dbReference type="Proteomes" id="UP000186112">
    <property type="component" value="Unassembled WGS sequence"/>
</dbReference>
<name>A0A1U7M6S9_TISCR</name>
<dbReference type="InterPro" id="IPR038705">
    <property type="entry name" value="YabP_sf"/>
</dbReference>
<dbReference type="InterPro" id="IPR022476">
    <property type="entry name" value="Spore_YabP/YqfC"/>
</dbReference>
<gene>
    <name evidence="1" type="primary">yabP</name>
    <name evidence="1" type="ORF">TICRE_09760</name>
</gene>
<evidence type="ECO:0000313" key="2">
    <source>
        <dbReference type="Proteomes" id="UP000186112"/>
    </source>
</evidence>
<keyword evidence="2" id="KW-1185">Reference proteome</keyword>
<reference evidence="1 2" key="1">
    <citation type="submission" date="2016-02" db="EMBL/GenBank/DDBJ databases">
        <title>Genome sequence of Tissierella creatinophila DSM 6911.</title>
        <authorList>
            <person name="Poehlein A."/>
            <person name="Daniel R."/>
        </authorList>
    </citation>
    <scope>NUCLEOTIDE SEQUENCE [LARGE SCALE GENOMIC DNA]</scope>
    <source>
        <strain evidence="1 2">DSM 6911</strain>
    </source>
</reference>
<dbReference type="Gene3D" id="2.60.40.2000">
    <property type="match status" value="1"/>
</dbReference>
<dbReference type="GO" id="GO:0030435">
    <property type="term" value="P:sporulation resulting in formation of a cellular spore"/>
    <property type="evidence" value="ECO:0007669"/>
    <property type="project" value="InterPro"/>
</dbReference>
<proteinExistence type="predicted"/>
<dbReference type="PIRSF" id="PIRSF011576">
    <property type="entry name" value="YabP"/>
    <property type="match status" value="1"/>
</dbReference>
<evidence type="ECO:0000313" key="1">
    <source>
        <dbReference type="EMBL" id="OLS03007.1"/>
    </source>
</evidence>
<dbReference type="Pfam" id="PF07873">
    <property type="entry name" value="YabP"/>
    <property type="match status" value="1"/>
</dbReference>
<protein>
    <submittedName>
        <fullName evidence="1">Spore protein YabP</fullName>
    </submittedName>
</protein>
<accession>A0A1U7M6S9</accession>
<dbReference type="EMBL" id="LTDM01000012">
    <property type="protein sequence ID" value="OLS03007.1"/>
    <property type="molecule type" value="Genomic_DNA"/>
</dbReference>
<sequence>MSENKLSLKPQNITLQDRERLNITGVNNVDSYNDTTIILSTIKGGLNIKGENLNISKLNLDDGSLKISGTINSLTYISKEGAPKNLLERLFK</sequence>
<dbReference type="AlphaFoldDB" id="A0A1U7M6S9"/>
<comment type="caution">
    <text evidence="1">The sequence shown here is derived from an EMBL/GenBank/DDBJ whole genome shotgun (WGS) entry which is preliminary data.</text>
</comment>
<dbReference type="OrthoDB" id="9795125at2"/>
<dbReference type="NCBIfam" id="TIGR02892">
    <property type="entry name" value="spore_yabP"/>
    <property type="match status" value="1"/>
</dbReference>
<organism evidence="1 2">
    <name type="scientific">Tissierella creatinophila DSM 6911</name>
    <dbReference type="NCBI Taxonomy" id="1123403"/>
    <lineage>
        <taxon>Bacteria</taxon>
        <taxon>Bacillati</taxon>
        <taxon>Bacillota</taxon>
        <taxon>Tissierellia</taxon>
        <taxon>Tissierellales</taxon>
        <taxon>Tissierellaceae</taxon>
        <taxon>Tissierella</taxon>
    </lineage>
</organism>